<evidence type="ECO:0000256" key="1">
    <source>
        <dbReference type="ARBA" id="ARBA00022801"/>
    </source>
</evidence>
<feature type="domain" description="Xaa-Pro dipeptidyl-peptidase-like" evidence="2">
    <location>
        <begin position="11"/>
        <end position="145"/>
    </location>
</feature>
<accession>A0A2T0XC19</accession>
<keyword evidence="4" id="KW-1185">Reference proteome</keyword>
<dbReference type="EMBL" id="PVTV01000017">
    <property type="protein sequence ID" value="PRY96477.1"/>
    <property type="molecule type" value="Genomic_DNA"/>
</dbReference>
<dbReference type="Proteomes" id="UP000238308">
    <property type="component" value="Unassembled WGS sequence"/>
</dbReference>
<dbReference type="GO" id="GO:0052689">
    <property type="term" value="F:carboxylic ester hydrolase activity"/>
    <property type="evidence" value="ECO:0007669"/>
    <property type="project" value="UniProtKB-ARBA"/>
</dbReference>
<dbReference type="Gene3D" id="1.10.10.800">
    <property type="match status" value="1"/>
</dbReference>
<proteinExistence type="predicted"/>
<dbReference type="SUPFAM" id="SSF53474">
    <property type="entry name" value="alpha/beta-Hydrolases"/>
    <property type="match status" value="1"/>
</dbReference>
<dbReference type="InterPro" id="IPR000383">
    <property type="entry name" value="Xaa-Pro-like_dom"/>
</dbReference>
<dbReference type="Gene3D" id="3.40.50.1820">
    <property type="entry name" value="alpha/beta hydrolase"/>
    <property type="match status" value="1"/>
</dbReference>
<sequence>MRTNLKITANGVELDAWFYTPDSAQGPFPTIVMSHGFGAVKEMSLDQTAEVFVNAGFACVVYDHRNTGSSAGEPRFELDPWQQIADMRDVITWAVMQRQVDSSRIGLWGTSYSGGHVLVVAATDRRVKCVVSQVPTVSGYKNTLRATPTDKLDAILDAMNEDRIDRAKGLPPKLVAISVEGSESYEWSAVAGVGTTYVNSVTLRTLDLRMAYEPGIYIPRIAPTPLLMIIADHDMRCPTDDQLAAFETAREPKKLHMFKGGHYQPYNVRLAECSGLAKDWFTEHLITR</sequence>
<dbReference type="RefSeq" id="WP_259673631.1">
    <property type="nucleotide sequence ID" value="NZ_PVTV01000017.1"/>
</dbReference>
<dbReference type="PANTHER" id="PTHR22946">
    <property type="entry name" value="DIENELACTONE HYDROLASE DOMAIN-CONTAINING PROTEIN-RELATED"/>
    <property type="match status" value="1"/>
</dbReference>
<dbReference type="InterPro" id="IPR029058">
    <property type="entry name" value="AB_hydrolase_fold"/>
</dbReference>
<organism evidence="3 4">
    <name type="scientific">Jezberella montanilacus</name>
    <dbReference type="NCBI Taxonomy" id="323426"/>
    <lineage>
        <taxon>Bacteria</taxon>
        <taxon>Pseudomonadati</taxon>
        <taxon>Pseudomonadota</taxon>
        <taxon>Betaproteobacteria</taxon>
        <taxon>Burkholderiales</taxon>
        <taxon>Alcaligenaceae</taxon>
        <taxon>Jezberella</taxon>
    </lineage>
</organism>
<dbReference type="PANTHER" id="PTHR22946:SF9">
    <property type="entry name" value="POLYKETIDE TRANSFERASE AF380"/>
    <property type="match status" value="1"/>
</dbReference>
<keyword evidence="1" id="KW-0378">Hydrolase</keyword>
<dbReference type="AlphaFoldDB" id="A0A2T0XC19"/>
<evidence type="ECO:0000313" key="3">
    <source>
        <dbReference type="EMBL" id="PRY96477.1"/>
    </source>
</evidence>
<reference evidence="3 4" key="1">
    <citation type="submission" date="2018-03" db="EMBL/GenBank/DDBJ databases">
        <title>Genomic Encyclopedia of Type Strains, Phase III (KMG-III): the genomes of soil and plant-associated and newly described type strains.</title>
        <authorList>
            <person name="Whitman W."/>
        </authorList>
    </citation>
    <scope>NUCLEOTIDE SEQUENCE [LARGE SCALE GENOMIC DNA]</scope>
    <source>
        <strain evidence="3 4">MWH-P2sevCIIIb</strain>
    </source>
</reference>
<dbReference type="InterPro" id="IPR050261">
    <property type="entry name" value="FrsA_esterase"/>
</dbReference>
<evidence type="ECO:0000259" key="2">
    <source>
        <dbReference type="Pfam" id="PF02129"/>
    </source>
</evidence>
<comment type="caution">
    <text evidence="3">The sequence shown here is derived from an EMBL/GenBank/DDBJ whole genome shotgun (WGS) entry which is preliminary data.</text>
</comment>
<evidence type="ECO:0000313" key="4">
    <source>
        <dbReference type="Proteomes" id="UP000238308"/>
    </source>
</evidence>
<gene>
    <name evidence="3" type="ORF">BCM14_2717</name>
</gene>
<protein>
    <recommendedName>
        <fullName evidence="2">Xaa-Pro dipeptidyl-peptidase-like domain-containing protein</fullName>
    </recommendedName>
</protein>
<dbReference type="Pfam" id="PF02129">
    <property type="entry name" value="Peptidase_S15"/>
    <property type="match status" value="1"/>
</dbReference>
<name>A0A2T0XC19_9BURK</name>